<accession>A0ABP5DUB5</accession>
<evidence type="ECO:0000256" key="2">
    <source>
        <dbReference type="SAM" id="Phobius"/>
    </source>
</evidence>
<reference evidence="4" key="1">
    <citation type="journal article" date="2019" name="Int. J. Syst. Evol. Microbiol.">
        <title>The Global Catalogue of Microorganisms (GCM) 10K type strain sequencing project: providing services to taxonomists for standard genome sequencing and annotation.</title>
        <authorList>
            <consortium name="The Broad Institute Genomics Platform"/>
            <consortium name="The Broad Institute Genome Sequencing Center for Infectious Disease"/>
            <person name="Wu L."/>
            <person name="Ma J."/>
        </authorList>
    </citation>
    <scope>NUCLEOTIDE SEQUENCE [LARGE SCALE GENOMIC DNA]</scope>
    <source>
        <strain evidence="4">JCM 14545</strain>
    </source>
</reference>
<protein>
    <submittedName>
        <fullName evidence="3">Uncharacterized protein</fullName>
    </submittedName>
</protein>
<keyword evidence="2" id="KW-1133">Transmembrane helix</keyword>
<proteinExistence type="predicted"/>
<dbReference type="EMBL" id="BAAANN010000041">
    <property type="protein sequence ID" value="GAA1984991.1"/>
    <property type="molecule type" value="Genomic_DNA"/>
</dbReference>
<sequence length="201" mass="21017">MTYPPRQGPPPGPPYPGRQGPAFPGQQFPGQQPFPAQQPFPGQQFPGYPPGPRKSKKGLVIGLSLAVVILLAGAFAITAWVAPGFLLNKRAKVAAVPDNPEEAKATAAKFFDAVRAGDAQGANTLLCASAQAQLERNIKDMIAKSVDLRVTGVSGVPYAPIVDLSGRYDGGKPGQATVMMAHPSDGRPGYCLSGMTTAMMF</sequence>
<feature type="compositionally biased region" description="Low complexity" evidence="1">
    <location>
        <begin position="17"/>
        <end position="46"/>
    </location>
</feature>
<organism evidence="3 4">
    <name type="scientific">Amycolatopsis minnesotensis</name>
    <dbReference type="NCBI Taxonomy" id="337894"/>
    <lineage>
        <taxon>Bacteria</taxon>
        <taxon>Bacillati</taxon>
        <taxon>Actinomycetota</taxon>
        <taxon>Actinomycetes</taxon>
        <taxon>Pseudonocardiales</taxon>
        <taxon>Pseudonocardiaceae</taxon>
        <taxon>Amycolatopsis</taxon>
    </lineage>
</organism>
<keyword evidence="2" id="KW-0472">Membrane</keyword>
<dbReference type="RefSeq" id="WP_344429544.1">
    <property type="nucleotide sequence ID" value="NZ_BAAANN010000041.1"/>
</dbReference>
<feature type="transmembrane region" description="Helical" evidence="2">
    <location>
        <begin position="59"/>
        <end position="82"/>
    </location>
</feature>
<evidence type="ECO:0000256" key="1">
    <source>
        <dbReference type="SAM" id="MobiDB-lite"/>
    </source>
</evidence>
<comment type="caution">
    <text evidence="3">The sequence shown here is derived from an EMBL/GenBank/DDBJ whole genome shotgun (WGS) entry which is preliminary data.</text>
</comment>
<gene>
    <name evidence="3" type="ORF">GCM10009754_73160</name>
</gene>
<evidence type="ECO:0000313" key="4">
    <source>
        <dbReference type="Proteomes" id="UP001501116"/>
    </source>
</evidence>
<keyword evidence="4" id="KW-1185">Reference proteome</keyword>
<name>A0ABP5DUB5_9PSEU</name>
<keyword evidence="2" id="KW-0812">Transmembrane</keyword>
<dbReference type="Proteomes" id="UP001501116">
    <property type="component" value="Unassembled WGS sequence"/>
</dbReference>
<feature type="compositionally biased region" description="Pro residues" evidence="1">
    <location>
        <begin position="1"/>
        <end position="16"/>
    </location>
</feature>
<evidence type="ECO:0000313" key="3">
    <source>
        <dbReference type="EMBL" id="GAA1984991.1"/>
    </source>
</evidence>
<feature type="region of interest" description="Disordered" evidence="1">
    <location>
        <begin position="1"/>
        <end position="51"/>
    </location>
</feature>